<organism evidence="3 4">
    <name type="scientific">Okeania hirsuta</name>
    <dbReference type="NCBI Taxonomy" id="1458930"/>
    <lineage>
        <taxon>Bacteria</taxon>
        <taxon>Bacillati</taxon>
        <taxon>Cyanobacteriota</taxon>
        <taxon>Cyanophyceae</taxon>
        <taxon>Oscillatoriophycideae</taxon>
        <taxon>Oscillatoriales</taxon>
        <taxon>Microcoleaceae</taxon>
        <taxon>Okeania</taxon>
    </lineage>
</organism>
<dbReference type="FunFam" id="3.40.50.720:FF:000084">
    <property type="entry name" value="Short-chain dehydrogenase reductase"/>
    <property type="match status" value="1"/>
</dbReference>
<dbReference type="PROSITE" id="PS00061">
    <property type="entry name" value="ADH_SHORT"/>
    <property type="match status" value="1"/>
</dbReference>
<evidence type="ECO:0000256" key="2">
    <source>
        <dbReference type="ARBA" id="ARBA00023002"/>
    </source>
</evidence>
<dbReference type="PANTHER" id="PTHR42879:SF2">
    <property type="entry name" value="3-OXOACYL-[ACYL-CARRIER-PROTEIN] REDUCTASE FABG"/>
    <property type="match status" value="1"/>
</dbReference>
<dbReference type="InterPro" id="IPR002347">
    <property type="entry name" value="SDR_fam"/>
</dbReference>
<sequence length="260" mass="27853">MNQAKFLKNRVAIVTGGTSGIGKSIAIALAESGANVAVGSRSASTSSCQSEIESQGVKALVMNLDVSSTDSVQAFYDTTIKAFDKVDILVNAAGIAYEHEMCNHPDEEWYKVIDINLNGIYRTTKLCFPGMIKRKWGRIINIASTSASVGAPLHAAYCTSKAAILGLTRCVALEGAPYGVSCNSISPGWVETKLAEGMIGRLAKIEGRTAAEYLEEIKHSYPQKRIIQPQEVGKLAAFLCRDEALGITMEDITISAGSLW</sequence>
<evidence type="ECO:0000256" key="1">
    <source>
        <dbReference type="ARBA" id="ARBA00006484"/>
    </source>
</evidence>
<accession>A0A3N6P0E1</accession>
<dbReference type="GO" id="GO:0016491">
    <property type="term" value="F:oxidoreductase activity"/>
    <property type="evidence" value="ECO:0007669"/>
    <property type="project" value="UniProtKB-KW"/>
</dbReference>
<gene>
    <name evidence="3" type="ORF">D5R40_29275</name>
</gene>
<name>A0A3N6P0E1_9CYAN</name>
<dbReference type="PRINTS" id="PR00080">
    <property type="entry name" value="SDRFAMILY"/>
</dbReference>
<reference evidence="3 4" key="1">
    <citation type="journal article" date="2018" name="ACS Chem. Biol.">
        <title>Ketoreductase domain dysfunction expands chemodiversity: malyngamide biosynthesis in the cyanobacterium Okeania hirsuta.</title>
        <authorList>
            <person name="Moss N.A."/>
            <person name="Leao T."/>
            <person name="Rankin M."/>
            <person name="McCullough T.M."/>
            <person name="Qu P."/>
            <person name="Korobeynikov A."/>
            <person name="Smith J.L."/>
            <person name="Gerwick L."/>
            <person name="Gerwick W.H."/>
        </authorList>
    </citation>
    <scope>NUCLEOTIDE SEQUENCE [LARGE SCALE GENOMIC DNA]</scope>
    <source>
        <strain evidence="3 4">PAB10Feb10-1</strain>
    </source>
</reference>
<dbReference type="OrthoDB" id="9803333at2"/>
<proteinExistence type="inferred from homology"/>
<keyword evidence="4" id="KW-1185">Reference proteome</keyword>
<dbReference type="InterPro" id="IPR050259">
    <property type="entry name" value="SDR"/>
</dbReference>
<evidence type="ECO:0000313" key="4">
    <source>
        <dbReference type="Proteomes" id="UP000269154"/>
    </source>
</evidence>
<comment type="similarity">
    <text evidence="1">Belongs to the short-chain dehydrogenases/reductases (SDR) family.</text>
</comment>
<dbReference type="Proteomes" id="UP000269154">
    <property type="component" value="Unassembled WGS sequence"/>
</dbReference>
<dbReference type="PRINTS" id="PR00081">
    <property type="entry name" value="GDHRDH"/>
</dbReference>
<evidence type="ECO:0000313" key="3">
    <source>
        <dbReference type="EMBL" id="RQH25695.1"/>
    </source>
</evidence>
<keyword evidence="2" id="KW-0560">Oxidoreductase</keyword>
<dbReference type="InterPro" id="IPR036291">
    <property type="entry name" value="NAD(P)-bd_dom_sf"/>
</dbReference>
<dbReference type="GO" id="GO:0032787">
    <property type="term" value="P:monocarboxylic acid metabolic process"/>
    <property type="evidence" value="ECO:0007669"/>
    <property type="project" value="UniProtKB-ARBA"/>
</dbReference>
<dbReference type="RefSeq" id="WP_124147425.1">
    <property type="nucleotide sequence ID" value="NZ_CAWOKI010000263.1"/>
</dbReference>
<protein>
    <submittedName>
        <fullName evidence="3">SDR family oxidoreductase</fullName>
    </submittedName>
</protein>
<dbReference type="PANTHER" id="PTHR42879">
    <property type="entry name" value="3-OXOACYL-(ACYL-CARRIER-PROTEIN) REDUCTASE"/>
    <property type="match status" value="1"/>
</dbReference>
<dbReference type="Pfam" id="PF13561">
    <property type="entry name" value="adh_short_C2"/>
    <property type="match status" value="1"/>
</dbReference>
<dbReference type="CDD" id="cd05233">
    <property type="entry name" value="SDR_c"/>
    <property type="match status" value="1"/>
</dbReference>
<dbReference type="InterPro" id="IPR020904">
    <property type="entry name" value="Sc_DH/Rdtase_CS"/>
</dbReference>
<dbReference type="Gene3D" id="3.40.50.720">
    <property type="entry name" value="NAD(P)-binding Rossmann-like Domain"/>
    <property type="match status" value="1"/>
</dbReference>
<dbReference type="AlphaFoldDB" id="A0A3N6P0E1"/>
<dbReference type="EMBL" id="RCBY01000304">
    <property type="protein sequence ID" value="RQH25695.1"/>
    <property type="molecule type" value="Genomic_DNA"/>
</dbReference>
<comment type="caution">
    <text evidence="3">The sequence shown here is derived from an EMBL/GenBank/DDBJ whole genome shotgun (WGS) entry which is preliminary data.</text>
</comment>
<dbReference type="SUPFAM" id="SSF51735">
    <property type="entry name" value="NAD(P)-binding Rossmann-fold domains"/>
    <property type="match status" value="1"/>
</dbReference>